<dbReference type="Proteomes" id="UP000532010">
    <property type="component" value="Unassembled WGS sequence"/>
</dbReference>
<dbReference type="PANTHER" id="PTHR35271">
    <property type="entry name" value="ABC TRANSPORTER, SUBSTRATE-BINDING LIPOPROTEIN-RELATED"/>
    <property type="match status" value="1"/>
</dbReference>
<sequence>MGRSRTYAMAICLLLTCAAEAQPSTKTARIAMLCPVRCIGAGYAAFEDELRRLGWVEGSNLTVERRALEGRYERVSELAAEIVRLRPDLIVGPGAPIARALKEATSDIPIAFSFVAHPVEIGLVQSLARPGHNVTGVAAITPGAFLVKQLEVLRELLPQAKRVAVLATAANDDYRLALSREVPLAAQLGLQIEVIEVRTRDEVPSAVDKAKTLGADGVLVLGDAILNTPPNRMPELLAQALLPALYSNTEAVRTGGLISYTSDVVAIARRHAHYVDHILRGASPAEMPVEQPTGYILIFNLKTAKALGLTVPSSLLSQADEVIE</sequence>
<dbReference type="InterPro" id="IPR007487">
    <property type="entry name" value="ABC_transpt-TYRBP-like"/>
</dbReference>
<name>A0A7W4YZF1_9HYPH</name>
<evidence type="ECO:0000313" key="2">
    <source>
        <dbReference type="EMBL" id="MBB3020963.1"/>
    </source>
</evidence>
<comment type="caution">
    <text evidence="2">The sequence shown here is derived from an EMBL/GenBank/DDBJ whole genome shotgun (WGS) entry which is preliminary data.</text>
</comment>
<dbReference type="Gene3D" id="3.40.50.2300">
    <property type="match status" value="2"/>
</dbReference>
<dbReference type="EMBL" id="JACHWB010000006">
    <property type="protein sequence ID" value="MBB3020963.1"/>
    <property type="molecule type" value="Genomic_DNA"/>
</dbReference>
<dbReference type="Pfam" id="PF04392">
    <property type="entry name" value="ABC_sub_bind"/>
    <property type="match status" value="1"/>
</dbReference>
<dbReference type="AlphaFoldDB" id="A0A7W4YZF1"/>
<organism evidence="2 3">
    <name type="scientific">Microvirga lupini</name>
    <dbReference type="NCBI Taxonomy" id="420324"/>
    <lineage>
        <taxon>Bacteria</taxon>
        <taxon>Pseudomonadati</taxon>
        <taxon>Pseudomonadota</taxon>
        <taxon>Alphaproteobacteria</taxon>
        <taxon>Hyphomicrobiales</taxon>
        <taxon>Methylobacteriaceae</taxon>
        <taxon>Microvirga</taxon>
    </lineage>
</organism>
<evidence type="ECO:0000313" key="3">
    <source>
        <dbReference type="Proteomes" id="UP000532010"/>
    </source>
</evidence>
<feature type="chain" id="PRO_5031115112" evidence="1">
    <location>
        <begin position="22"/>
        <end position="324"/>
    </location>
</feature>
<gene>
    <name evidence="2" type="ORF">FHR70_004051</name>
</gene>
<keyword evidence="3" id="KW-1185">Reference proteome</keyword>
<reference evidence="2 3" key="1">
    <citation type="submission" date="2020-08" db="EMBL/GenBank/DDBJ databases">
        <title>The Agave Microbiome: Exploring the role of microbial communities in plant adaptations to desert environments.</title>
        <authorList>
            <person name="Partida-Martinez L.P."/>
        </authorList>
    </citation>
    <scope>NUCLEOTIDE SEQUENCE [LARGE SCALE GENOMIC DNA]</scope>
    <source>
        <strain evidence="2 3">AT3.9</strain>
    </source>
</reference>
<protein>
    <submittedName>
        <fullName evidence="2">Putative ABC transport system substrate-binding protein</fullName>
    </submittedName>
</protein>
<dbReference type="CDD" id="cd06325">
    <property type="entry name" value="PBP1_ABC_unchar_transporter"/>
    <property type="match status" value="1"/>
</dbReference>
<dbReference type="RefSeq" id="WP_183453391.1">
    <property type="nucleotide sequence ID" value="NZ_JACHWB010000006.1"/>
</dbReference>
<dbReference type="PANTHER" id="PTHR35271:SF1">
    <property type="entry name" value="ABC TRANSPORTER, SUBSTRATE-BINDING LIPOPROTEIN"/>
    <property type="match status" value="1"/>
</dbReference>
<feature type="signal peptide" evidence="1">
    <location>
        <begin position="1"/>
        <end position="21"/>
    </location>
</feature>
<keyword evidence="1" id="KW-0732">Signal</keyword>
<accession>A0A7W4YZF1</accession>
<evidence type="ECO:0000256" key="1">
    <source>
        <dbReference type="SAM" id="SignalP"/>
    </source>
</evidence>
<proteinExistence type="predicted"/>